<dbReference type="KEGG" id="sfic:EIZ62_15825"/>
<accession>A0A6I6FES0</accession>
<dbReference type="PANTHER" id="PTHR46268:SF27">
    <property type="entry name" value="UNIVERSAL STRESS PROTEIN RV2623"/>
    <property type="match status" value="1"/>
</dbReference>
<organism evidence="5 6">
    <name type="scientific">Streptomyces ficellus</name>
    <dbReference type="NCBI Taxonomy" id="1977088"/>
    <lineage>
        <taxon>Bacteria</taxon>
        <taxon>Bacillati</taxon>
        <taxon>Actinomycetota</taxon>
        <taxon>Actinomycetes</taxon>
        <taxon>Kitasatosporales</taxon>
        <taxon>Streptomycetaceae</taxon>
        <taxon>Streptomyces</taxon>
    </lineage>
</organism>
<proteinExistence type="inferred from homology"/>
<dbReference type="OrthoDB" id="3174546at2"/>
<evidence type="ECO:0000313" key="6">
    <source>
        <dbReference type="Proteomes" id="UP000422572"/>
    </source>
</evidence>
<keyword evidence="2" id="KW-0547">Nucleotide-binding</keyword>
<evidence type="ECO:0000259" key="4">
    <source>
        <dbReference type="Pfam" id="PF00582"/>
    </source>
</evidence>
<dbReference type="GO" id="GO:0005524">
    <property type="term" value="F:ATP binding"/>
    <property type="evidence" value="ECO:0007669"/>
    <property type="project" value="UniProtKB-KW"/>
</dbReference>
<evidence type="ECO:0000256" key="1">
    <source>
        <dbReference type="ARBA" id="ARBA00008791"/>
    </source>
</evidence>
<dbReference type="InterPro" id="IPR006015">
    <property type="entry name" value="Universal_stress_UspA"/>
</dbReference>
<gene>
    <name evidence="5" type="ORF">EIZ62_15825</name>
</gene>
<dbReference type="PANTHER" id="PTHR46268">
    <property type="entry name" value="STRESS RESPONSE PROTEIN NHAX"/>
    <property type="match status" value="1"/>
</dbReference>
<dbReference type="PRINTS" id="PR01438">
    <property type="entry name" value="UNVRSLSTRESS"/>
</dbReference>
<evidence type="ECO:0000256" key="2">
    <source>
        <dbReference type="ARBA" id="ARBA00022741"/>
    </source>
</evidence>
<dbReference type="Pfam" id="PF00582">
    <property type="entry name" value="Usp"/>
    <property type="match status" value="1"/>
</dbReference>
<dbReference type="EMBL" id="CP034279">
    <property type="protein sequence ID" value="QGV79547.1"/>
    <property type="molecule type" value="Genomic_DNA"/>
</dbReference>
<reference evidence="5 6" key="1">
    <citation type="submission" date="2018-12" db="EMBL/GenBank/DDBJ databases">
        <title>Complete genome sequence of Streptomyces ficellus NRRL8067, the producer of ficellomycin, feldamycin and nojirimycin.</title>
        <authorList>
            <person name="Zhang H."/>
            <person name="Yue R."/>
            <person name="Liu Y."/>
            <person name="Li M."/>
            <person name="Mu H."/>
            <person name="Zhang J."/>
        </authorList>
    </citation>
    <scope>NUCLEOTIDE SEQUENCE [LARGE SCALE GENOMIC DNA]</scope>
    <source>
        <strain evidence="5 6">NRRL 8067</strain>
    </source>
</reference>
<name>A0A6I6FES0_9ACTN</name>
<evidence type="ECO:0000313" key="5">
    <source>
        <dbReference type="EMBL" id="QGV79547.1"/>
    </source>
</evidence>
<dbReference type="SUPFAM" id="SSF52402">
    <property type="entry name" value="Adenine nucleotide alpha hydrolases-like"/>
    <property type="match status" value="1"/>
</dbReference>
<dbReference type="Proteomes" id="UP000422572">
    <property type="component" value="Chromosome"/>
</dbReference>
<keyword evidence="6" id="KW-1185">Reference proteome</keyword>
<dbReference type="Gene3D" id="3.40.50.620">
    <property type="entry name" value="HUPs"/>
    <property type="match status" value="1"/>
</dbReference>
<dbReference type="InterPro" id="IPR006016">
    <property type="entry name" value="UspA"/>
</dbReference>
<dbReference type="AlphaFoldDB" id="A0A6I6FES0"/>
<evidence type="ECO:0000256" key="3">
    <source>
        <dbReference type="ARBA" id="ARBA00022840"/>
    </source>
</evidence>
<protein>
    <submittedName>
        <fullName evidence="5">Universal stress protein</fullName>
    </submittedName>
</protein>
<feature type="domain" description="UspA" evidence="4">
    <location>
        <begin position="14"/>
        <end position="138"/>
    </location>
</feature>
<keyword evidence="3" id="KW-0067">ATP-binding</keyword>
<comment type="similarity">
    <text evidence="1">Belongs to the universal stress protein A family.</text>
</comment>
<dbReference type="InterPro" id="IPR014729">
    <property type="entry name" value="Rossmann-like_a/b/a_fold"/>
</dbReference>
<sequence length="142" mass="14751">MWVVREGPAGGGPIALAVDGSPAGEKAIEFAFAEAALHGGEILAVHAWRPDYAPPGASPESAERLLAQALAGRAERYPDVRVRHEVLSGEPREALIETSRTTRLMVVGSRGRGGFTGLLLGSVSQALLHHGHCSVTVVGGKA</sequence>